<reference evidence="2" key="1">
    <citation type="submission" date="2014-09" db="EMBL/GenBank/DDBJ databases">
        <authorList>
            <person name="Magalhaes I.L.F."/>
            <person name="Oliveira U."/>
            <person name="Santos F.R."/>
            <person name="Vidigal T.H.D.A."/>
            <person name="Brescovit A.D."/>
            <person name="Santos A.J."/>
        </authorList>
    </citation>
    <scope>NUCLEOTIDE SEQUENCE</scope>
    <source>
        <tissue evidence="2">Shoot tissue taken approximately 20 cm above the soil surface</tissue>
    </source>
</reference>
<evidence type="ECO:0000313" key="2">
    <source>
        <dbReference type="EMBL" id="JAE20682.1"/>
    </source>
</evidence>
<reference evidence="2" key="2">
    <citation type="journal article" date="2015" name="Data Brief">
        <title>Shoot transcriptome of the giant reed, Arundo donax.</title>
        <authorList>
            <person name="Barrero R.A."/>
            <person name="Guerrero F.D."/>
            <person name="Moolhuijzen P."/>
            <person name="Goolsby J.A."/>
            <person name="Tidwell J."/>
            <person name="Bellgard S.E."/>
            <person name="Bellgard M.I."/>
        </authorList>
    </citation>
    <scope>NUCLEOTIDE SEQUENCE</scope>
    <source>
        <tissue evidence="2">Shoot tissue taken approximately 20 cm above the soil surface</tissue>
    </source>
</reference>
<feature type="region of interest" description="Disordered" evidence="1">
    <location>
        <begin position="20"/>
        <end position="42"/>
    </location>
</feature>
<dbReference type="EMBL" id="GBRH01177214">
    <property type="protein sequence ID" value="JAE20682.1"/>
    <property type="molecule type" value="Transcribed_RNA"/>
</dbReference>
<dbReference type="AlphaFoldDB" id="A0A0A9G886"/>
<dbReference type="EMBL" id="GBRH01177321">
    <property type="protein sequence ID" value="JAE20575.1"/>
    <property type="molecule type" value="Transcribed_RNA"/>
</dbReference>
<accession>A0A0A9G886</accession>
<name>A0A0A9G886_ARUDO</name>
<proteinExistence type="predicted"/>
<protein>
    <submittedName>
        <fullName evidence="2">Uncharacterized protein</fullName>
    </submittedName>
</protein>
<feature type="compositionally biased region" description="Basic and acidic residues" evidence="1">
    <location>
        <begin position="20"/>
        <end position="34"/>
    </location>
</feature>
<organism evidence="2">
    <name type="scientific">Arundo donax</name>
    <name type="common">Giant reed</name>
    <name type="synonym">Donax arundinaceus</name>
    <dbReference type="NCBI Taxonomy" id="35708"/>
    <lineage>
        <taxon>Eukaryota</taxon>
        <taxon>Viridiplantae</taxon>
        <taxon>Streptophyta</taxon>
        <taxon>Embryophyta</taxon>
        <taxon>Tracheophyta</taxon>
        <taxon>Spermatophyta</taxon>
        <taxon>Magnoliopsida</taxon>
        <taxon>Liliopsida</taxon>
        <taxon>Poales</taxon>
        <taxon>Poaceae</taxon>
        <taxon>PACMAD clade</taxon>
        <taxon>Arundinoideae</taxon>
        <taxon>Arundineae</taxon>
        <taxon>Arundo</taxon>
    </lineage>
</organism>
<evidence type="ECO:0000256" key="1">
    <source>
        <dbReference type="SAM" id="MobiDB-lite"/>
    </source>
</evidence>
<sequence>MVKHCGSIALGGGHGEAVEQRAFGERRQRGRRGEGNPFYSWAHSSIAPPHRDTLERACPRRGKPGRVSMSGELRWPVLFICQLTQDRYDLPRFTLRFLPISYCNIKIFPTRSLREMIVL</sequence>